<dbReference type="Proteomes" id="UP000037179">
    <property type="component" value="Unassembled WGS sequence"/>
</dbReference>
<protein>
    <recommendedName>
        <fullName evidence="1">DUF222 domain-containing protein</fullName>
    </recommendedName>
</protein>
<dbReference type="CDD" id="cd00085">
    <property type="entry name" value="HNHc"/>
    <property type="match status" value="1"/>
</dbReference>
<proteinExistence type="predicted"/>
<organism evidence="2 3">
    <name type="scientific">Nocardia seriolae</name>
    <dbReference type="NCBI Taxonomy" id="37332"/>
    <lineage>
        <taxon>Bacteria</taxon>
        <taxon>Bacillati</taxon>
        <taxon>Actinomycetota</taxon>
        <taxon>Actinomycetes</taxon>
        <taxon>Mycobacteriales</taxon>
        <taxon>Nocardiaceae</taxon>
        <taxon>Nocardia</taxon>
    </lineage>
</organism>
<reference evidence="2 3" key="2">
    <citation type="journal article" date="2016" name="Genome Announc.">
        <title>Draft Genome Sequence of Erythromycin- and Oxytetracycline-Sensitive Nocardia seriolae Strain U-1 (NBRC 110359).</title>
        <authorList>
            <person name="Imajoh M."/>
            <person name="Sukeda M."/>
            <person name="Shimizu M."/>
            <person name="Yamane J."/>
            <person name="Ohnishi K."/>
            <person name="Oshima S."/>
        </authorList>
    </citation>
    <scope>NUCLEOTIDE SEQUENCE [LARGE SCALE GENOMIC DNA]</scope>
    <source>
        <strain evidence="2 3">U-1</strain>
    </source>
</reference>
<dbReference type="InterPro" id="IPR003615">
    <property type="entry name" value="HNH_nuc"/>
</dbReference>
<evidence type="ECO:0000259" key="1">
    <source>
        <dbReference type="Pfam" id="PF02720"/>
    </source>
</evidence>
<dbReference type="RefSeq" id="WP_062614334.1">
    <property type="nucleotide sequence ID" value="NZ_AP028459.1"/>
</dbReference>
<dbReference type="EMBL" id="BBYQ01000059">
    <property type="protein sequence ID" value="GAP29561.1"/>
    <property type="molecule type" value="Genomic_DNA"/>
</dbReference>
<dbReference type="Pfam" id="PF02720">
    <property type="entry name" value="DUF222"/>
    <property type="match status" value="1"/>
</dbReference>
<dbReference type="AlphaFoldDB" id="A0ABC9YWX1"/>
<evidence type="ECO:0000313" key="3">
    <source>
        <dbReference type="Proteomes" id="UP000037179"/>
    </source>
</evidence>
<feature type="domain" description="DUF222" evidence="1">
    <location>
        <begin position="4"/>
        <end position="129"/>
    </location>
</feature>
<keyword evidence="3" id="KW-1185">Reference proteome</keyword>
<gene>
    <name evidence="2" type="ORF">NSK11_contig00059-0006</name>
</gene>
<dbReference type="InterPro" id="IPR003870">
    <property type="entry name" value="DUF222"/>
</dbReference>
<sequence>MASTQVCSGDPRNTRQRRAAALVALADGTGRLVCQCGRPDCPRAVGDGDVPEARKALVQVGVSAETLAGLRDNPALLAGLGAIDADLARRVARHARFDIITEKIEKPETGMELRYRPGAEVVRRVRALDGICRAPGCHVPAAVTDLDHQDRFDHTDPESGGHTTEDNLGARCRRHHRLKTLADNNANGWQVIHHPEREVEWRTPTGDSVTTTPEGVEFLFPSTFVPPVTAAGVPEVEAVGSLLDPGAVVMELTSMLMAYTTPAQRKTFRSGRRARHNM</sequence>
<evidence type="ECO:0000313" key="2">
    <source>
        <dbReference type="EMBL" id="GAP29561.1"/>
    </source>
</evidence>
<accession>A0ABC9YWX1</accession>
<reference evidence="3" key="1">
    <citation type="submission" date="2015-07" db="EMBL/GenBank/DDBJ databases">
        <title>Nocardia seriolae U-1 whole genome shotgun sequence.</title>
        <authorList>
            <person name="Imajoh M."/>
            <person name="Fukumoto Y."/>
            <person name="Sukeda M."/>
            <person name="Yamane J."/>
            <person name="Yamasaki K."/>
            <person name="Shimizu M."/>
            <person name="Ohnishi K."/>
            <person name="Oshima S."/>
        </authorList>
    </citation>
    <scope>NUCLEOTIDE SEQUENCE [LARGE SCALE GENOMIC DNA]</scope>
    <source>
        <strain evidence="3">U-1</strain>
    </source>
</reference>
<name>A0ABC9YWX1_9NOCA</name>
<comment type="caution">
    <text evidence="2">The sequence shown here is derived from an EMBL/GenBank/DDBJ whole genome shotgun (WGS) entry which is preliminary data.</text>
</comment>